<dbReference type="Gene3D" id="3.90.1570.10">
    <property type="entry name" value="tt1808, chain A"/>
    <property type="match status" value="1"/>
</dbReference>
<dbReference type="CDD" id="cd06260">
    <property type="entry name" value="DUF820-like"/>
    <property type="match status" value="1"/>
</dbReference>
<accession>A0A225D9Z6</accession>
<reference evidence="3" key="1">
    <citation type="submission" date="2017-06" db="EMBL/GenBank/DDBJ databases">
        <title>Genome analysis of Fimbriiglobus ruber SP5, the first member of the order Planctomycetales with confirmed chitinolytic capability.</title>
        <authorList>
            <person name="Ravin N.V."/>
            <person name="Rakitin A.L."/>
            <person name="Ivanova A.A."/>
            <person name="Beletsky A.V."/>
            <person name="Kulichevskaya I.S."/>
            <person name="Mardanov A.V."/>
            <person name="Dedysh S.N."/>
        </authorList>
    </citation>
    <scope>NUCLEOTIDE SEQUENCE [LARGE SCALE GENOMIC DNA]</scope>
    <source>
        <strain evidence="3">SP5</strain>
    </source>
</reference>
<evidence type="ECO:0000313" key="3">
    <source>
        <dbReference type="Proteomes" id="UP000214646"/>
    </source>
</evidence>
<gene>
    <name evidence="2" type="ORF">FRUB_06913</name>
</gene>
<dbReference type="PANTHER" id="PTHR34107:SF1">
    <property type="entry name" value="SLL0198 PROTEIN"/>
    <property type="match status" value="1"/>
</dbReference>
<dbReference type="Proteomes" id="UP000214646">
    <property type="component" value="Unassembled WGS sequence"/>
</dbReference>
<sequence>MPSARHGKICNWIGFYLTQYIVANDIGHILTNDSLFVIERDPDTVRGPDVCFVSYARQPKGTLPEGLLEVVPELVFEVRSPSDRWTAVLEKVLEYLAAGVLVVVVLDLKTESASVFRGEDRQDIIAAGEPLSFPDVLPGFSVLVEKLFA</sequence>
<protein>
    <recommendedName>
        <fullName evidence="1">Putative restriction endonuclease domain-containing protein</fullName>
    </recommendedName>
</protein>
<comment type="caution">
    <text evidence="2">The sequence shown here is derived from an EMBL/GenBank/DDBJ whole genome shotgun (WGS) entry which is preliminary data.</text>
</comment>
<dbReference type="EMBL" id="NIDE01000014">
    <property type="protein sequence ID" value="OWK37793.1"/>
    <property type="molecule type" value="Genomic_DNA"/>
</dbReference>
<proteinExistence type="predicted"/>
<feature type="domain" description="Putative restriction endonuclease" evidence="1">
    <location>
        <begin position="3"/>
        <end position="143"/>
    </location>
</feature>
<dbReference type="InterPro" id="IPR012296">
    <property type="entry name" value="Nuclease_put_TT1808"/>
</dbReference>
<dbReference type="InterPro" id="IPR008538">
    <property type="entry name" value="Uma2"/>
</dbReference>
<keyword evidence="3" id="KW-1185">Reference proteome</keyword>
<dbReference type="PANTHER" id="PTHR34107">
    <property type="entry name" value="SLL0198 PROTEIN-RELATED"/>
    <property type="match status" value="1"/>
</dbReference>
<evidence type="ECO:0000259" key="1">
    <source>
        <dbReference type="Pfam" id="PF05685"/>
    </source>
</evidence>
<organism evidence="2 3">
    <name type="scientific">Fimbriiglobus ruber</name>
    <dbReference type="NCBI Taxonomy" id="1908690"/>
    <lineage>
        <taxon>Bacteria</taxon>
        <taxon>Pseudomonadati</taxon>
        <taxon>Planctomycetota</taxon>
        <taxon>Planctomycetia</taxon>
        <taxon>Gemmatales</taxon>
        <taxon>Gemmataceae</taxon>
        <taxon>Fimbriiglobus</taxon>
    </lineage>
</organism>
<dbReference type="Pfam" id="PF05685">
    <property type="entry name" value="Uma2"/>
    <property type="match status" value="1"/>
</dbReference>
<evidence type="ECO:0000313" key="2">
    <source>
        <dbReference type="EMBL" id="OWK37793.1"/>
    </source>
</evidence>
<dbReference type="InterPro" id="IPR011335">
    <property type="entry name" value="Restrct_endonuc-II-like"/>
</dbReference>
<dbReference type="SUPFAM" id="SSF52980">
    <property type="entry name" value="Restriction endonuclease-like"/>
    <property type="match status" value="1"/>
</dbReference>
<dbReference type="AlphaFoldDB" id="A0A225D9Z6"/>
<name>A0A225D9Z6_9BACT</name>